<dbReference type="GO" id="GO:0046983">
    <property type="term" value="F:protein dimerization activity"/>
    <property type="evidence" value="ECO:0007669"/>
    <property type="project" value="InterPro"/>
</dbReference>
<keyword evidence="5" id="KW-0539">Nucleus</keyword>
<evidence type="ECO:0000256" key="4">
    <source>
        <dbReference type="ARBA" id="ARBA00023163"/>
    </source>
</evidence>
<feature type="compositionally biased region" description="Polar residues" evidence="6">
    <location>
        <begin position="143"/>
        <end position="156"/>
    </location>
</feature>
<evidence type="ECO:0000256" key="5">
    <source>
        <dbReference type="ARBA" id="ARBA00023242"/>
    </source>
</evidence>
<dbReference type="GO" id="GO:0010052">
    <property type="term" value="P:guard cell differentiation"/>
    <property type="evidence" value="ECO:0007669"/>
    <property type="project" value="InterPro"/>
</dbReference>
<dbReference type="PROSITE" id="PS50888">
    <property type="entry name" value="BHLH"/>
    <property type="match status" value="1"/>
</dbReference>
<dbReference type="Pfam" id="PF00010">
    <property type="entry name" value="HLH"/>
    <property type="match status" value="1"/>
</dbReference>
<name>A0A9Q1K4Y8_9CARY</name>
<dbReference type="AlphaFoldDB" id="A0A9Q1K4Y8"/>
<evidence type="ECO:0000313" key="8">
    <source>
        <dbReference type="EMBL" id="KAJ8436910.1"/>
    </source>
</evidence>
<dbReference type="GO" id="GO:0003677">
    <property type="term" value="F:DNA binding"/>
    <property type="evidence" value="ECO:0007669"/>
    <property type="project" value="UniProtKB-KW"/>
</dbReference>
<evidence type="ECO:0000256" key="1">
    <source>
        <dbReference type="ARBA" id="ARBA00004123"/>
    </source>
</evidence>
<evidence type="ECO:0000256" key="6">
    <source>
        <dbReference type="SAM" id="MobiDB-lite"/>
    </source>
</evidence>
<dbReference type="Pfam" id="PF22754">
    <property type="entry name" value="bHLH-TF_ACT-like_plant"/>
    <property type="match status" value="1"/>
</dbReference>
<sequence length="431" mass="48488">MEKLQLGPIHPCLLEEYFEQENGGLGSISCGGQFINRFEDPHYSLPSLEDKMPFLQMLQGFETHPQLPLSPPLTAPDTGAAFPFLQEPSFQLLLKLQQEKMNMNFFVGELESCVTTNNNDMIMELHSPIKSEITYKDQTQIPTPTLTQNLSPTNQRENQRKKGARSKRMTQLLKSSNDGGADAAAAVSALPKERRKRKRVARPSKNKEQVESQRMTHIAVERNRRRQMNEHLNALRSLMPPSYVQRGDQASIIGGAIDFVKELEQLLQSLQAQKRMKQCEDQNGDVSVTSTSTSSSSTFFSNMFMASSSSSPSPSLQFRNAHNFHEEGWNHHHHEEIICGENRSSLGNVEVVVIQNHVNLKVQCQRRPGQLLKAIVALEDLRLSVLHLNITSLHSLVLYSFNLKMEDDCKLGSADEVASAVHQIFSLINIS</sequence>
<dbReference type="CDD" id="cd11448">
    <property type="entry name" value="bHLH_AtFAMA_like"/>
    <property type="match status" value="1"/>
</dbReference>
<dbReference type="InterPro" id="IPR044283">
    <property type="entry name" value="FAMA/SPEECHLESS/MUTE-like"/>
</dbReference>
<dbReference type="Proteomes" id="UP001153076">
    <property type="component" value="Unassembled WGS sequence"/>
</dbReference>
<dbReference type="SUPFAM" id="SSF47459">
    <property type="entry name" value="HLH, helix-loop-helix DNA-binding domain"/>
    <property type="match status" value="1"/>
</dbReference>
<dbReference type="InterPro" id="IPR036638">
    <property type="entry name" value="HLH_DNA-bd_sf"/>
</dbReference>
<keyword evidence="4" id="KW-0804">Transcription</keyword>
<organism evidence="8 9">
    <name type="scientific">Carnegiea gigantea</name>
    <dbReference type="NCBI Taxonomy" id="171969"/>
    <lineage>
        <taxon>Eukaryota</taxon>
        <taxon>Viridiplantae</taxon>
        <taxon>Streptophyta</taxon>
        <taxon>Embryophyta</taxon>
        <taxon>Tracheophyta</taxon>
        <taxon>Spermatophyta</taxon>
        <taxon>Magnoliopsida</taxon>
        <taxon>eudicotyledons</taxon>
        <taxon>Gunneridae</taxon>
        <taxon>Pentapetalae</taxon>
        <taxon>Caryophyllales</taxon>
        <taxon>Cactineae</taxon>
        <taxon>Cactaceae</taxon>
        <taxon>Cactoideae</taxon>
        <taxon>Echinocereeae</taxon>
        <taxon>Carnegiea</taxon>
    </lineage>
</organism>
<evidence type="ECO:0000256" key="2">
    <source>
        <dbReference type="ARBA" id="ARBA00023015"/>
    </source>
</evidence>
<dbReference type="GO" id="GO:0045893">
    <property type="term" value="P:positive regulation of DNA-templated transcription"/>
    <property type="evidence" value="ECO:0007669"/>
    <property type="project" value="TreeGrafter"/>
</dbReference>
<evidence type="ECO:0000256" key="3">
    <source>
        <dbReference type="ARBA" id="ARBA00023125"/>
    </source>
</evidence>
<dbReference type="GO" id="GO:0003700">
    <property type="term" value="F:DNA-binding transcription factor activity"/>
    <property type="evidence" value="ECO:0007669"/>
    <property type="project" value="InterPro"/>
</dbReference>
<proteinExistence type="predicted"/>
<dbReference type="InterPro" id="IPR054502">
    <property type="entry name" value="bHLH-TF_ACT-like_plant"/>
</dbReference>
<keyword evidence="9" id="KW-1185">Reference proteome</keyword>
<keyword evidence="2" id="KW-0805">Transcription regulation</keyword>
<dbReference type="SMART" id="SM00353">
    <property type="entry name" value="HLH"/>
    <property type="match status" value="1"/>
</dbReference>
<keyword evidence="3" id="KW-0238">DNA-binding</keyword>
<dbReference type="PANTHER" id="PTHR46684">
    <property type="entry name" value="TRANSCRIPTION FACTOR FAMA"/>
    <property type="match status" value="1"/>
</dbReference>
<dbReference type="GO" id="GO:0005634">
    <property type="term" value="C:nucleus"/>
    <property type="evidence" value="ECO:0007669"/>
    <property type="project" value="UniProtKB-SubCell"/>
</dbReference>
<gene>
    <name evidence="8" type="ORF">Cgig2_017335</name>
</gene>
<comment type="subcellular location">
    <subcellularLocation>
        <location evidence="1">Nucleus</location>
    </subcellularLocation>
</comment>
<dbReference type="OrthoDB" id="1918339at2759"/>
<dbReference type="Gene3D" id="4.10.280.10">
    <property type="entry name" value="Helix-loop-helix DNA-binding domain"/>
    <property type="match status" value="1"/>
</dbReference>
<feature type="region of interest" description="Disordered" evidence="6">
    <location>
        <begin position="143"/>
        <end position="214"/>
    </location>
</feature>
<evidence type="ECO:0000259" key="7">
    <source>
        <dbReference type="PROSITE" id="PS50888"/>
    </source>
</evidence>
<dbReference type="EMBL" id="JAKOGI010000323">
    <property type="protein sequence ID" value="KAJ8436910.1"/>
    <property type="molecule type" value="Genomic_DNA"/>
</dbReference>
<dbReference type="PANTHER" id="PTHR46684:SF16">
    <property type="entry name" value="TRANSCRIPTION FACTOR BHLH67-LIKE ISOFORM X2"/>
    <property type="match status" value="1"/>
</dbReference>
<feature type="compositionally biased region" description="Basic residues" evidence="6">
    <location>
        <begin position="159"/>
        <end position="168"/>
    </location>
</feature>
<accession>A0A9Q1K4Y8</accession>
<feature type="domain" description="BHLH" evidence="7">
    <location>
        <begin position="212"/>
        <end position="263"/>
    </location>
</feature>
<reference evidence="8" key="1">
    <citation type="submission" date="2022-04" db="EMBL/GenBank/DDBJ databases">
        <title>Carnegiea gigantea Genome sequencing and assembly v2.</title>
        <authorList>
            <person name="Copetti D."/>
            <person name="Sanderson M.J."/>
            <person name="Burquez A."/>
            <person name="Wojciechowski M.F."/>
        </authorList>
    </citation>
    <scope>NUCLEOTIDE SEQUENCE</scope>
    <source>
        <strain evidence="8">SGP5-SGP5p</strain>
        <tissue evidence="8">Aerial part</tissue>
    </source>
</reference>
<feature type="compositionally biased region" description="Basic residues" evidence="6">
    <location>
        <begin position="193"/>
        <end position="204"/>
    </location>
</feature>
<evidence type="ECO:0000313" key="9">
    <source>
        <dbReference type="Proteomes" id="UP001153076"/>
    </source>
</evidence>
<dbReference type="InterPro" id="IPR011598">
    <property type="entry name" value="bHLH_dom"/>
</dbReference>
<protein>
    <recommendedName>
        <fullName evidence="7">BHLH domain-containing protein</fullName>
    </recommendedName>
</protein>
<comment type="caution">
    <text evidence="8">The sequence shown here is derived from an EMBL/GenBank/DDBJ whole genome shotgun (WGS) entry which is preliminary data.</text>
</comment>